<dbReference type="Pfam" id="PF00528">
    <property type="entry name" value="BPD_transp_1"/>
    <property type="match status" value="1"/>
</dbReference>
<feature type="transmembrane region" description="Helical" evidence="7">
    <location>
        <begin position="34"/>
        <end position="55"/>
    </location>
</feature>
<feature type="transmembrane region" description="Helical" evidence="7">
    <location>
        <begin position="104"/>
        <end position="128"/>
    </location>
</feature>
<dbReference type="CDD" id="cd06261">
    <property type="entry name" value="TM_PBP2"/>
    <property type="match status" value="1"/>
</dbReference>
<dbReference type="EMBL" id="LNDJ01000024">
    <property type="protein sequence ID" value="KRU23465.1"/>
    <property type="molecule type" value="Genomic_DNA"/>
</dbReference>
<feature type="domain" description="ABC transmembrane type-1" evidence="8">
    <location>
        <begin position="100"/>
        <end position="289"/>
    </location>
</feature>
<dbReference type="PROSITE" id="PS50928">
    <property type="entry name" value="ABC_TM1"/>
    <property type="match status" value="1"/>
</dbReference>
<evidence type="ECO:0000256" key="6">
    <source>
        <dbReference type="ARBA" id="ARBA00023136"/>
    </source>
</evidence>
<dbReference type="PANTHER" id="PTHR43386">
    <property type="entry name" value="OLIGOPEPTIDE TRANSPORT SYSTEM PERMEASE PROTEIN APPC"/>
    <property type="match status" value="1"/>
</dbReference>
<evidence type="ECO:0000256" key="1">
    <source>
        <dbReference type="ARBA" id="ARBA00004651"/>
    </source>
</evidence>
<dbReference type="Proteomes" id="UP000051202">
    <property type="component" value="Unassembled WGS sequence"/>
</dbReference>
<reference evidence="9 10" key="1">
    <citation type="submission" date="2015-11" db="EMBL/GenBank/DDBJ databases">
        <title>Permanent draft genome of Psychrobacter piscatorii LQ58.</title>
        <authorList>
            <person name="Zhou M."/>
            <person name="Dong B."/>
            <person name="Liu Q."/>
        </authorList>
    </citation>
    <scope>NUCLEOTIDE SEQUENCE [LARGE SCALE GENOMIC DNA]</scope>
    <source>
        <strain evidence="9 10">LQ58</strain>
    </source>
</reference>
<dbReference type="Gene3D" id="1.10.3720.10">
    <property type="entry name" value="MetI-like"/>
    <property type="match status" value="1"/>
</dbReference>
<name>A0A0T6DTW3_9GAMM</name>
<dbReference type="AlphaFoldDB" id="A0A0T6DTW3"/>
<evidence type="ECO:0000313" key="10">
    <source>
        <dbReference type="Proteomes" id="UP000051202"/>
    </source>
</evidence>
<organism evidence="9 10">
    <name type="scientific">Psychrobacter piscatorii</name>
    <dbReference type="NCBI Taxonomy" id="554343"/>
    <lineage>
        <taxon>Bacteria</taxon>
        <taxon>Pseudomonadati</taxon>
        <taxon>Pseudomonadota</taxon>
        <taxon>Gammaproteobacteria</taxon>
        <taxon>Moraxellales</taxon>
        <taxon>Moraxellaceae</taxon>
        <taxon>Psychrobacter</taxon>
    </lineage>
</organism>
<keyword evidence="10" id="KW-1185">Reference proteome</keyword>
<evidence type="ECO:0000256" key="7">
    <source>
        <dbReference type="RuleBase" id="RU363032"/>
    </source>
</evidence>
<evidence type="ECO:0000259" key="8">
    <source>
        <dbReference type="PROSITE" id="PS50928"/>
    </source>
</evidence>
<dbReference type="PANTHER" id="PTHR43386:SF1">
    <property type="entry name" value="D,D-DIPEPTIDE TRANSPORT SYSTEM PERMEASE PROTEIN DDPC-RELATED"/>
    <property type="match status" value="1"/>
</dbReference>
<evidence type="ECO:0000256" key="5">
    <source>
        <dbReference type="ARBA" id="ARBA00022989"/>
    </source>
</evidence>
<evidence type="ECO:0000256" key="3">
    <source>
        <dbReference type="ARBA" id="ARBA00022475"/>
    </source>
</evidence>
<dbReference type="RefSeq" id="WP_058023779.1">
    <property type="nucleotide sequence ID" value="NZ_LNDJ01000024.1"/>
</dbReference>
<dbReference type="InterPro" id="IPR035906">
    <property type="entry name" value="MetI-like_sf"/>
</dbReference>
<accession>A0A0T6DTW3</accession>
<dbReference type="GO" id="GO:0071916">
    <property type="term" value="F:dipeptide transmembrane transporter activity"/>
    <property type="evidence" value="ECO:0007669"/>
    <property type="project" value="TreeGrafter"/>
</dbReference>
<evidence type="ECO:0000256" key="2">
    <source>
        <dbReference type="ARBA" id="ARBA00022448"/>
    </source>
</evidence>
<keyword evidence="2 7" id="KW-0813">Transport</keyword>
<evidence type="ECO:0000256" key="4">
    <source>
        <dbReference type="ARBA" id="ARBA00022692"/>
    </source>
</evidence>
<proteinExistence type="inferred from homology"/>
<protein>
    <submittedName>
        <fullName evidence="9">Peptide transporter</fullName>
    </submittedName>
</protein>
<dbReference type="InterPro" id="IPR000515">
    <property type="entry name" value="MetI-like"/>
</dbReference>
<feature type="transmembrane region" description="Helical" evidence="7">
    <location>
        <begin position="148"/>
        <end position="173"/>
    </location>
</feature>
<feature type="transmembrane region" description="Helical" evidence="7">
    <location>
        <begin position="194"/>
        <end position="215"/>
    </location>
</feature>
<comment type="subcellular location">
    <subcellularLocation>
        <location evidence="1 7">Cell membrane</location>
        <topology evidence="1 7">Multi-pass membrane protein</topology>
    </subcellularLocation>
</comment>
<comment type="similarity">
    <text evidence="7">Belongs to the binding-protein-dependent transport system permease family.</text>
</comment>
<dbReference type="InterPro" id="IPR025966">
    <property type="entry name" value="OppC_N"/>
</dbReference>
<keyword evidence="5 7" id="KW-1133">Transmembrane helix</keyword>
<keyword evidence="6 7" id="KW-0472">Membrane</keyword>
<dbReference type="SUPFAM" id="SSF161098">
    <property type="entry name" value="MetI-like"/>
    <property type="match status" value="1"/>
</dbReference>
<dbReference type="InterPro" id="IPR050366">
    <property type="entry name" value="BP-dependent_transpt_permease"/>
</dbReference>
<comment type="caution">
    <text evidence="9">The sequence shown here is derived from an EMBL/GenBank/DDBJ whole genome shotgun (WGS) entry which is preliminary data.</text>
</comment>
<dbReference type="GeneID" id="300923466"/>
<dbReference type="STRING" id="554343.AS194_04335"/>
<sequence length="304" mass="32595">MKPSVLPSDVNLMAATPPSSWQLFLSTFCRNKGAVLGFIILMLMVIVAILAPAIAPHDPYELFTGQEQLPPAFLSGGDAMFWLGTDDAGRDTLSRVMYGARYSLFIGLSATTLAMLVGISLGLSAAFWPKVWGKAVMLVNDILMSYPSLLLAIIIAAILGPSMTNTIITIALVCTPPFIRLTRATAMVELQREYFIASQVMGAGVLRLLFITILPNCMAPLIVQATMIFSSAILEAGAIGFLGFGVQPPDAEWGAMLGTARQYIQSNVWLAIWPGVAIFLAALSINLTGDGLRDALDPKLKQVT</sequence>
<feature type="transmembrane region" description="Helical" evidence="7">
    <location>
        <begin position="221"/>
        <end position="246"/>
    </location>
</feature>
<dbReference type="GO" id="GO:0005886">
    <property type="term" value="C:plasma membrane"/>
    <property type="evidence" value="ECO:0007669"/>
    <property type="project" value="UniProtKB-SubCell"/>
</dbReference>
<evidence type="ECO:0000313" key="9">
    <source>
        <dbReference type="EMBL" id="KRU23465.1"/>
    </source>
</evidence>
<keyword evidence="3" id="KW-1003">Cell membrane</keyword>
<keyword evidence="4 7" id="KW-0812">Transmembrane</keyword>
<dbReference type="Pfam" id="PF12911">
    <property type="entry name" value="OppC_N"/>
    <property type="match status" value="1"/>
</dbReference>
<feature type="transmembrane region" description="Helical" evidence="7">
    <location>
        <begin position="267"/>
        <end position="287"/>
    </location>
</feature>
<gene>
    <name evidence="9" type="ORF">AS194_04335</name>
</gene>